<dbReference type="CTD" id="9952923"/>
<name>A0A1S0TFQ7_LOALO</name>
<protein>
    <submittedName>
        <fullName evidence="1">Uncharacterized protein</fullName>
    </submittedName>
</protein>
<accession>A0A1S0TFQ7</accession>
<dbReference type="InParanoid" id="A0A1S0TFQ7"/>
<organism evidence="1">
    <name type="scientific">Loa loa</name>
    <name type="common">Eye worm</name>
    <name type="synonym">Filaria loa</name>
    <dbReference type="NCBI Taxonomy" id="7209"/>
    <lineage>
        <taxon>Eukaryota</taxon>
        <taxon>Metazoa</taxon>
        <taxon>Ecdysozoa</taxon>
        <taxon>Nematoda</taxon>
        <taxon>Chromadorea</taxon>
        <taxon>Rhabditida</taxon>
        <taxon>Spirurina</taxon>
        <taxon>Spiruromorpha</taxon>
        <taxon>Filarioidea</taxon>
        <taxon>Onchocercidae</taxon>
        <taxon>Loa</taxon>
    </lineage>
</organism>
<reference evidence="1" key="1">
    <citation type="submission" date="2012-04" db="EMBL/GenBank/DDBJ databases">
        <title>The Genome Sequence of Loa loa.</title>
        <authorList>
            <consortium name="The Broad Institute Genome Sequencing Platform"/>
            <consortium name="Broad Institute Genome Sequencing Center for Infectious Disease"/>
            <person name="Nutman T.B."/>
            <person name="Fink D.L."/>
            <person name="Russ C."/>
            <person name="Young S."/>
            <person name="Zeng Q."/>
            <person name="Gargeya S."/>
            <person name="Alvarado L."/>
            <person name="Berlin A."/>
            <person name="Chapman S.B."/>
            <person name="Chen Z."/>
            <person name="Freedman E."/>
            <person name="Gellesch M."/>
            <person name="Goldberg J."/>
            <person name="Griggs A."/>
            <person name="Gujja S."/>
            <person name="Heilman E.R."/>
            <person name="Heiman D."/>
            <person name="Howarth C."/>
            <person name="Mehta T."/>
            <person name="Neiman D."/>
            <person name="Pearson M."/>
            <person name="Roberts A."/>
            <person name="Saif S."/>
            <person name="Shea T."/>
            <person name="Shenoy N."/>
            <person name="Sisk P."/>
            <person name="Stolte C."/>
            <person name="Sykes S."/>
            <person name="White J."/>
            <person name="Yandava C."/>
            <person name="Haas B."/>
            <person name="Henn M.R."/>
            <person name="Nusbaum C."/>
            <person name="Birren B."/>
        </authorList>
    </citation>
    <scope>NUCLEOTIDE SEQUENCE [LARGE SCALE GENOMIC DNA]</scope>
</reference>
<dbReference type="GeneID" id="9952923"/>
<sequence>MSHACMVHCADVHVKYMTYLYLTQVFVTLNERTWCACGPHVRDVLVFDALVSGARVGTLCQKHVCHIHHLDYRELTAIDSNECEMSARRKNNKIEKRFFTSELKTGDQECSL</sequence>
<dbReference type="AlphaFoldDB" id="A0A1S0TFQ7"/>
<evidence type="ECO:0000313" key="1">
    <source>
        <dbReference type="EMBL" id="EFO13098.1"/>
    </source>
</evidence>
<dbReference type="RefSeq" id="XP_003150971.1">
    <property type="nucleotide sequence ID" value="XM_003150923.1"/>
</dbReference>
<dbReference type="KEGG" id="loa:LOAG_15433"/>
<proteinExistence type="predicted"/>
<dbReference type="EMBL" id="JH714027">
    <property type="protein sequence ID" value="EFO13098.1"/>
    <property type="molecule type" value="Genomic_DNA"/>
</dbReference>
<gene>
    <name evidence="1" type="ORF">LOAG_15433</name>
</gene>